<dbReference type="InterPro" id="IPR016166">
    <property type="entry name" value="FAD-bd_PCMH"/>
</dbReference>
<evidence type="ECO:0000256" key="1">
    <source>
        <dbReference type="ARBA" id="ARBA00001974"/>
    </source>
</evidence>
<sequence length="442" mass="49599">MNCQGLTGKVILPCDAEYNCARQEYNEAINKCPLAICYCRNIQDIVNAVLWSERQGIQVRIRSGGHHYEGYSVGTDKLVIDTSCMNGIKVNSEDDTVEVQAGTRLMHLYKTLYNSGYTFPGGTCPTVGISGLVLGGGIGLSTRYLGLTTDSLIEAQMVDASGNLLTANNCHNVKLFWALRGAGGGNFGVMTSYKFHLKKINKVTLIRLKWDNKSARLGFLQAWQEWLRNLDPRISAFGRIYKPGPLLFGFFYGYPEEARQLLEPFLSIPGITYENIEYVDFIDAVKIIGALYPLREAFKATGRFIERQLSYCELEKIIDLIEAAPTEDNSFIGLYSLGGAVRAMKTDSTAFFYRQANYIMGISSSWESEAAAPVVEEWVASGFKYIYTLSVGSYVNFPYNNLPNYECAYYGEHIEELRSIKKEYDPHNVFEFPQSIKTVYCG</sequence>
<dbReference type="InterPro" id="IPR036318">
    <property type="entry name" value="FAD-bd_PCMH-like_sf"/>
</dbReference>
<dbReference type="GO" id="GO:0016491">
    <property type="term" value="F:oxidoreductase activity"/>
    <property type="evidence" value="ECO:0007669"/>
    <property type="project" value="UniProtKB-KW"/>
</dbReference>
<dbReference type="InterPro" id="IPR016169">
    <property type="entry name" value="FAD-bd_PCMH_sub2"/>
</dbReference>
<organism evidence="7 8">
    <name type="scientific">Sporomusa malonica</name>
    <dbReference type="NCBI Taxonomy" id="112901"/>
    <lineage>
        <taxon>Bacteria</taxon>
        <taxon>Bacillati</taxon>
        <taxon>Bacillota</taxon>
        <taxon>Negativicutes</taxon>
        <taxon>Selenomonadales</taxon>
        <taxon>Sporomusaceae</taxon>
        <taxon>Sporomusa</taxon>
    </lineage>
</organism>
<comment type="cofactor">
    <cofactor evidence="1">
        <name>FAD</name>
        <dbReference type="ChEBI" id="CHEBI:57692"/>
    </cofactor>
</comment>
<dbReference type="InterPro" id="IPR012951">
    <property type="entry name" value="BBE"/>
</dbReference>
<dbReference type="Proteomes" id="UP000192738">
    <property type="component" value="Unassembled WGS sequence"/>
</dbReference>
<keyword evidence="3" id="KW-0285">Flavoprotein</keyword>
<name>A0A1W1ZAM4_9FIRM</name>
<dbReference type="OrthoDB" id="545125at2"/>
<dbReference type="InterPro" id="IPR050416">
    <property type="entry name" value="FAD-linked_Oxidoreductase"/>
</dbReference>
<dbReference type="AlphaFoldDB" id="A0A1W1ZAM4"/>
<evidence type="ECO:0000256" key="4">
    <source>
        <dbReference type="ARBA" id="ARBA00022827"/>
    </source>
</evidence>
<evidence type="ECO:0000256" key="3">
    <source>
        <dbReference type="ARBA" id="ARBA00022630"/>
    </source>
</evidence>
<accession>A0A1W1ZAM4</accession>
<reference evidence="7 8" key="1">
    <citation type="submission" date="2017-04" db="EMBL/GenBank/DDBJ databases">
        <authorList>
            <person name="Afonso C.L."/>
            <person name="Miller P.J."/>
            <person name="Scott M.A."/>
            <person name="Spackman E."/>
            <person name="Goraichik I."/>
            <person name="Dimitrov K.M."/>
            <person name="Suarez D.L."/>
            <person name="Swayne D.E."/>
        </authorList>
    </citation>
    <scope>NUCLEOTIDE SEQUENCE [LARGE SCALE GENOMIC DNA]</scope>
    <source>
        <strain evidence="7 8">DSM 5090</strain>
    </source>
</reference>
<dbReference type="STRING" id="112901.SAMN04488500_103141"/>
<evidence type="ECO:0000259" key="6">
    <source>
        <dbReference type="PROSITE" id="PS51387"/>
    </source>
</evidence>
<keyword evidence="8" id="KW-1185">Reference proteome</keyword>
<proteinExistence type="inferred from homology"/>
<dbReference type="InterPro" id="IPR006093">
    <property type="entry name" value="Oxy_OxRdtase_FAD_BS"/>
</dbReference>
<gene>
    <name evidence="7" type="ORF">SAMN04488500_103141</name>
</gene>
<evidence type="ECO:0000256" key="5">
    <source>
        <dbReference type="ARBA" id="ARBA00023002"/>
    </source>
</evidence>
<evidence type="ECO:0000313" key="8">
    <source>
        <dbReference type="Proteomes" id="UP000192738"/>
    </source>
</evidence>
<dbReference type="PROSITE" id="PS00862">
    <property type="entry name" value="OX2_COVAL_FAD"/>
    <property type="match status" value="1"/>
</dbReference>
<dbReference type="Pfam" id="PF01565">
    <property type="entry name" value="FAD_binding_4"/>
    <property type="match status" value="1"/>
</dbReference>
<keyword evidence="5" id="KW-0560">Oxidoreductase</keyword>
<dbReference type="InterPro" id="IPR006094">
    <property type="entry name" value="Oxid_FAD_bind_N"/>
</dbReference>
<protein>
    <submittedName>
        <fullName evidence="7">FAD/FMN-containing dehydrogenase</fullName>
    </submittedName>
</protein>
<dbReference type="PANTHER" id="PTHR42973">
    <property type="entry name" value="BINDING OXIDOREDUCTASE, PUTATIVE (AFU_ORTHOLOGUE AFUA_1G17690)-RELATED"/>
    <property type="match status" value="1"/>
</dbReference>
<evidence type="ECO:0000256" key="2">
    <source>
        <dbReference type="ARBA" id="ARBA00005466"/>
    </source>
</evidence>
<dbReference type="PROSITE" id="PS51387">
    <property type="entry name" value="FAD_PCMH"/>
    <property type="match status" value="1"/>
</dbReference>
<feature type="domain" description="FAD-binding PCMH-type" evidence="6">
    <location>
        <begin position="29"/>
        <end position="200"/>
    </location>
</feature>
<dbReference type="PANTHER" id="PTHR42973:SF39">
    <property type="entry name" value="FAD-BINDING PCMH-TYPE DOMAIN-CONTAINING PROTEIN"/>
    <property type="match status" value="1"/>
</dbReference>
<dbReference type="GO" id="GO:0071949">
    <property type="term" value="F:FAD binding"/>
    <property type="evidence" value="ECO:0007669"/>
    <property type="project" value="InterPro"/>
</dbReference>
<dbReference type="Gene3D" id="3.30.465.10">
    <property type="match status" value="1"/>
</dbReference>
<keyword evidence="4" id="KW-0274">FAD</keyword>
<dbReference type="Pfam" id="PF08031">
    <property type="entry name" value="BBE"/>
    <property type="match status" value="1"/>
</dbReference>
<evidence type="ECO:0000313" key="7">
    <source>
        <dbReference type="EMBL" id="SMC45445.1"/>
    </source>
</evidence>
<dbReference type="SUPFAM" id="SSF56176">
    <property type="entry name" value="FAD-binding/transporter-associated domain-like"/>
    <property type="match status" value="1"/>
</dbReference>
<dbReference type="EMBL" id="FWXI01000003">
    <property type="protein sequence ID" value="SMC45445.1"/>
    <property type="molecule type" value="Genomic_DNA"/>
</dbReference>
<dbReference type="Gene3D" id="3.40.462.20">
    <property type="match status" value="1"/>
</dbReference>
<comment type="similarity">
    <text evidence="2">Belongs to the oxygen-dependent FAD-linked oxidoreductase family.</text>
</comment>
<dbReference type="RefSeq" id="WP_084574657.1">
    <property type="nucleotide sequence ID" value="NZ_CP155572.1"/>
</dbReference>